<keyword evidence="4" id="KW-1185">Reference proteome</keyword>
<feature type="transmembrane region" description="Helical" evidence="2">
    <location>
        <begin position="514"/>
        <end position="535"/>
    </location>
</feature>
<comment type="caution">
    <text evidence="3">The sequence shown here is derived from an EMBL/GenBank/DDBJ whole genome shotgun (WGS) entry which is preliminary data.</text>
</comment>
<dbReference type="Proteomes" id="UP001295684">
    <property type="component" value="Unassembled WGS sequence"/>
</dbReference>
<feature type="compositionally biased region" description="Basic and acidic residues" evidence="1">
    <location>
        <begin position="1117"/>
        <end position="1126"/>
    </location>
</feature>
<dbReference type="PANTHER" id="PTHR13018:SF5">
    <property type="entry name" value="RE44586P"/>
    <property type="match status" value="1"/>
</dbReference>
<evidence type="ECO:0000313" key="4">
    <source>
        <dbReference type="Proteomes" id="UP001295684"/>
    </source>
</evidence>
<feature type="region of interest" description="Disordered" evidence="1">
    <location>
        <begin position="1099"/>
        <end position="1126"/>
    </location>
</feature>
<feature type="transmembrane region" description="Helical" evidence="2">
    <location>
        <begin position="633"/>
        <end position="654"/>
    </location>
</feature>
<feature type="transmembrane region" description="Helical" evidence="2">
    <location>
        <begin position="312"/>
        <end position="332"/>
    </location>
</feature>
<feature type="compositionally biased region" description="Acidic residues" evidence="1">
    <location>
        <begin position="1105"/>
        <end position="1116"/>
    </location>
</feature>
<reference evidence="3" key="1">
    <citation type="submission" date="2023-07" db="EMBL/GenBank/DDBJ databases">
        <authorList>
            <consortium name="AG Swart"/>
            <person name="Singh M."/>
            <person name="Singh A."/>
            <person name="Seah K."/>
            <person name="Emmerich C."/>
        </authorList>
    </citation>
    <scope>NUCLEOTIDE SEQUENCE</scope>
    <source>
        <strain evidence="3">DP1</strain>
    </source>
</reference>
<evidence type="ECO:0000256" key="2">
    <source>
        <dbReference type="SAM" id="Phobius"/>
    </source>
</evidence>
<evidence type="ECO:0000256" key="1">
    <source>
        <dbReference type="SAM" id="MobiDB-lite"/>
    </source>
</evidence>
<keyword evidence="2" id="KW-0472">Membrane</keyword>
<dbReference type="InterPro" id="IPR045122">
    <property type="entry name" value="Csc1-like"/>
</dbReference>
<organism evidence="3 4">
    <name type="scientific">Euplotes crassus</name>
    <dbReference type="NCBI Taxonomy" id="5936"/>
    <lineage>
        <taxon>Eukaryota</taxon>
        <taxon>Sar</taxon>
        <taxon>Alveolata</taxon>
        <taxon>Ciliophora</taxon>
        <taxon>Intramacronucleata</taxon>
        <taxon>Spirotrichea</taxon>
        <taxon>Hypotrichia</taxon>
        <taxon>Euplotida</taxon>
        <taxon>Euplotidae</taxon>
        <taxon>Moneuplotes</taxon>
    </lineage>
</organism>
<protein>
    <recommendedName>
        <fullName evidence="5">tRNA (GuanineN(7))methyltransferase</fullName>
    </recommendedName>
</protein>
<dbReference type="GO" id="GO:0005886">
    <property type="term" value="C:plasma membrane"/>
    <property type="evidence" value="ECO:0007669"/>
    <property type="project" value="TreeGrafter"/>
</dbReference>
<feature type="transmembrane region" description="Helical" evidence="2">
    <location>
        <begin position="149"/>
        <end position="171"/>
    </location>
</feature>
<gene>
    <name evidence="3" type="ORF">ECRASSUSDP1_LOCUS16859</name>
</gene>
<dbReference type="EMBL" id="CAMPGE010016985">
    <property type="protein sequence ID" value="CAI2375497.1"/>
    <property type="molecule type" value="Genomic_DNA"/>
</dbReference>
<feature type="transmembrane region" description="Helical" evidence="2">
    <location>
        <begin position="846"/>
        <end position="867"/>
    </location>
</feature>
<sequence>MDKEENKKEGSSLIEEDKHMEEFEIEPKDKLNQEEVDKAEKLINQRYPLNNLALHEVFTFLKPLVFWRKKANKAKQTSLKFTKLVTSEAAYADMKADKLGGLKGLVKKHRKSSNRVVEEAAKSQQEMVDCEPLNLLGIGIVAQFDLMKYLIIAFILFTLLSIPMIVIYSGYDNMRGTKKESYTAPTLGNFGFSTSSCYTVPKKMESMILFCNTGTLSAKIGSYGIVPSDAEDRNVCIDGIGDTAACSSRISADFELQYETECSNKKFCILKHVSQHFNGPEDRCNNENSIFFLNVKCLQDIEVVESKRAQSFYIMTIGLFMGLSLLVTLYYAQNKLKISAKEWDLDMITASDYTVSYEIDQDDYEFFKEQHREESGESAPLAYMSVLKHRVENQVSKEEFVIHETNVIKIANITYSFNNHEMIELLDQRGTAIANHDMKKKIEIEKEIYELGENNRDQISTPSLAYITFETQEGYERAIKMTSRLQSVFSPAVEPTNIIWENSHYSWTHIFTRLAIVISIMFILLIIAFAIFFYLKRGLSVANGKYMNLNCDSFNKNIENDSMRLRYALIDYFDYYESKLENRMTGALQCFCDQFYAERGLFATLNNYFQHPKVTVDGNRYEEQICREWAKDLLFAPFWSSVVSIVIVFLNYLLREGVIYMSHRVGFHTETSQATVIMVFVFIAQFLNTSILINFVNANTTEAFSNMGIFKGGYPDFNFNWYSDIGASIVFTMMFNTLWPFIEVALDFGMSLFFRILDKGLTCNKYKTRSKTIQQYIDLYSGPEYLVHFKYSRILNIVFTSFTYGLAIPWLFPIGLITLVIDYIVDKLCIVYYYREPPSYDNKLNKATISLMQWAPLFMFGVGFWMFSNRQIFENYVELDTQSKPIAEKTGHTLFENVTATPAYILYISFFILLFGLVFKKLISYILRKTPFLIRINNQLDEHLPNYSDALDYCDSMYLMSMERHLRKHYGVKTIMDQTLSAIVSAQPTHKKITGIGVYDILANIRYCDKFQYDYYDQVLKMNFNDESTKVKLWLSVGFMTKDTRLPKPSIKANSLLSHLKESLFDGMINHDVDEQIERKTINFGMNAYLSLIEKSEEKNQIEDKVEECDEDEEDDKEKGLLADFK</sequence>
<accession>A0AAD1XMQ9</accession>
<feature type="transmembrane region" description="Helical" evidence="2">
    <location>
        <begin position="904"/>
        <end position="927"/>
    </location>
</feature>
<proteinExistence type="predicted"/>
<keyword evidence="2" id="KW-0812">Transmembrane</keyword>
<feature type="transmembrane region" description="Helical" evidence="2">
    <location>
        <begin position="802"/>
        <end position="825"/>
    </location>
</feature>
<dbReference type="PANTHER" id="PTHR13018">
    <property type="entry name" value="PROBABLE MEMBRANE PROTEIN DUF221-RELATED"/>
    <property type="match status" value="1"/>
</dbReference>
<feature type="transmembrane region" description="Helical" evidence="2">
    <location>
        <begin position="719"/>
        <end position="742"/>
    </location>
</feature>
<evidence type="ECO:0008006" key="5">
    <source>
        <dbReference type="Google" id="ProtNLM"/>
    </source>
</evidence>
<feature type="transmembrane region" description="Helical" evidence="2">
    <location>
        <begin position="674"/>
        <end position="698"/>
    </location>
</feature>
<keyword evidence="2" id="KW-1133">Transmembrane helix</keyword>
<dbReference type="AlphaFoldDB" id="A0AAD1XMQ9"/>
<evidence type="ECO:0000313" key="3">
    <source>
        <dbReference type="EMBL" id="CAI2375497.1"/>
    </source>
</evidence>
<name>A0AAD1XMQ9_EUPCR</name>
<dbReference type="GO" id="GO:0005227">
    <property type="term" value="F:calcium-activated cation channel activity"/>
    <property type="evidence" value="ECO:0007669"/>
    <property type="project" value="InterPro"/>
</dbReference>